<feature type="region of interest" description="Disordered" evidence="1">
    <location>
        <begin position="174"/>
        <end position="193"/>
    </location>
</feature>
<feature type="compositionally biased region" description="Basic and acidic residues" evidence="1">
    <location>
        <begin position="206"/>
        <end position="222"/>
    </location>
</feature>
<name>A0A8H6JP03_9PEZI</name>
<evidence type="ECO:0000313" key="2">
    <source>
        <dbReference type="EMBL" id="KAF6816759.1"/>
    </source>
</evidence>
<protein>
    <submittedName>
        <fullName evidence="2">Uncharacterized protein</fullName>
    </submittedName>
</protein>
<evidence type="ECO:0000313" key="3">
    <source>
        <dbReference type="Proteomes" id="UP000639643"/>
    </source>
</evidence>
<evidence type="ECO:0000256" key="1">
    <source>
        <dbReference type="SAM" id="MobiDB-lite"/>
    </source>
</evidence>
<dbReference type="Proteomes" id="UP000639643">
    <property type="component" value="Unassembled WGS sequence"/>
</dbReference>
<comment type="caution">
    <text evidence="2">The sequence shown here is derived from an EMBL/GenBank/DDBJ whole genome shotgun (WGS) entry which is preliminary data.</text>
</comment>
<feature type="region of interest" description="Disordered" evidence="1">
    <location>
        <begin position="249"/>
        <end position="275"/>
    </location>
</feature>
<keyword evidence="3" id="KW-1185">Reference proteome</keyword>
<reference evidence="2" key="1">
    <citation type="journal article" date="2020" name="Phytopathology">
        <title>Genome Sequence Resources of Colletotrichum truncatum, C. plurivorum, C. musicola, and C. sojae: Four Species Pathogenic to Soybean (Glycine max).</title>
        <authorList>
            <person name="Rogerio F."/>
            <person name="Boufleur T.R."/>
            <person name="Ciampi-Guillardi M."/>
            <person name="Sukno S.A."/>
            <person name="Thon M.R."/>
            <person name="Massola Junior N.S."/>
            <person name="Baroncelli R."/>
        </authorList>
    </citation>
    <scope>NUCLEOTIDE SEQUENCE</scope>
    <source>
        <strain evidence="2">LFN0074</strain>
    </source>
</reference>
<accession>A0A8H6JP03</accession>
<feature type="compositionally biased region" description="Polar residues" evidence="1">
    <location>
        <begin position="263"/>
        <end position="275"/>
    </location>
</feature>
<feature type="region of interest" description="Disordered" evidence="1">
    <location>
        <begin position="201"/>
        <end position="237"/>
    </location>
</feature>
<gene>
    <name evidence="2" type="ORF">CMUS01_12209</name>
</gene>
<dbReference type="EMBL" id="WIGM01000668">
    <property type="protein sequence ID" value="KAF6816759.1"/>
    <property type="molecule type" value="Genomic_DNA"/>
</dbReference>
<organism evidence="2 3">
    <name type="scientific">Colletotrichum musicola</name>
    <dbReference type="NCBI Taxonomy" id="2175873"/>
    <lineage>
        <taxon>Eukaryota</taxon>
        <taxon>Fungi</taxon>
        <taxon>Dikarya</taxon>
        <taxon>Ascomycota</taxon>
        <taxon>Pezizomycotina</taxon>
        <taxon>Sordariomycetes</taxon>
        <taxon>Hypocreomycetidae</taxon>
        <taxon>Glomerellales</taxon>
        <taxon>Glomerellaceae</taxon>
        <taxon>Colletotrichum</taxon>
        <taxon>Colletotrichum orchidearum species complex</taxon>
    </lineage>
</organism>
<dbReference type="AlphaFoldDB" id="A0A8H6JP03"/>
<proteinExistence type="predicted"/>
<sequence>MVPPSHATAVPSDVFAISQNHHLTIEKLNEEICCSANGHCETKAKAAAAPPLAAEHRSVDRLHAHPVTAKSTHHFSHRNRSRKAVWLDKRAKFSHSFSGAAVSASRLPQTPQLRGPLARPWLLMAKFGVVSTPVADKPLSVAPNDPANIPLAAVSALPAWILAPCRCGLIVRSPTDENHPSGGVRGASSLLLPAKSTSPPLSFFLTEKDSRPSGEEDLEKSHPGNQANPPPFWGSQTERVFKKGNAGHTAFAGRRSDRAPSSHGVQSSNAAASERTCQTAEVSAIRSQAGGGASWFPQLRRGETSFQAETSLTVLIPRYDGPGILVFGPVEGC</sequence>